<dbReference type="AlphaFoldDB" id="A0A316C0D4"/>
<gene>
    <name evidence="1" type="ORF">C7441_1104</name>
</gene>
<keyword evidence="2" id="KW-1185">Reference proteome</keyword>
<protein>
    <submittedName>
        <fullName evidence="1">Uncharacterized protein</fullName>
    </submittedName>
</protein>
<reference evidence="1 2" key="1">
    <citation type="submission" date="2018-05" db="EMBL/GenBank/DDBJ databases">
        <title>Genomic Encyclopedia of Type Strains, Phase IV (KMG-IV): sequencing the most valuable type-strain genomes for metagenomic binning, comparative biology and taxonomic classification.</title>
        <authorList>
            <person name="Goeker M."/>
        </authorList>
    </citation>
    <scope>NUCLEOTIDE SEQUENCE [LARGE SCALE GENOMIC DNA]</scope>
    <source>
        <strain evidence="1 2">DSM 6986</strain>
    </source>
</reference>
<dbReference type="EMBL" id="QGGG01000010">
    <property type="protein sequence ID" value="PWJ81473.1"/>
    <property type="molecule type" value="Genomic_DNA"/>
</dbReference>
<evidence type="ECO:0000313" key="2">
    <source>
        <dbReference type="Proteomes" id="UP000245396"/>
    </source>
</evidence>
<dbReference type="Proteomes" id="UP000245396">
    <property type="component" value="Unassembled WGS sequence"/>
</dbReference>
<accession>A0A316C0D4</accession>
<organism evidence="1 2">
    <name type="scientific">Pseudaminobacter salicylatoxidans</name>
    <dbReference type="NCBI Taxonomy" id="93369"/>
    <lineage>
        <taxon>Bacteria</taxon>
        <taxon>Pseudomonadati</taxon>
        <taxon>Pseudomonadota</taxon>
        <taxon>Alphaproteobacteria</taxon>
        <taxon>Hyphomicrobiales</taxon>
        <taxon>Phyllobacteriaceae</taxon>
        <taxon>Pseudaminobacter</taxon>
    </lineage>
</organism>
<evidence type="ECO:0000313" key="1">
    <source>
        <dbReference type="EMBL" id="PWJ81473.1"/>
    </source>
</evidence>
<name>A0A316C0D4_PSESE</name>
<comment type="caution">
    <text evidence="1">The sequence shown here is derived from an EMBL/GenBank/DDBJ whole genome shotgun (WGS) entry which is preliminary data.</text>
</comment>
<dbReference type="RefSeq" id="WP_244916161.1">
    <property type="nucleotide sequence ID" value="NZ_QGGG01000010.1"/>
</dbReference>
<sequence length="98" mass="10960">MNEKKPFRTINYARTVPNLEAINLISLHALRTVIEEMVEQRGGIGPWYDELEQELIRDAKGTIAEGVPIETEAGALKLGIDVLQMTLDVVRHKFGSAE</sequence>
<proteinExistence type="predicted"/>